<dbReference type="InterPro" id="IPR011990">
    <property type="entry name" value="TPR-like_helical_dom_sf"/>
</dbReference>
<evidence type="ECO:0000313" key="3">
    <source>
        <dbReference type="EMBL" id="KAF8388257.1"/>
    </source>
</evidence>
<evidence type="ECO:0000256" key="1">
    <source>
        <dbReference type="ARBA" id="ARBA00022737"/>
    </source>
</evidence>
<name>A0A834YGG6_TETSI</name>
<gene>
    <name evidence="3" type="ORF">HHK36_026923</name>
</gene>
<evidence type="ECO:0008006" key="5">
    <source>
        <dbReference type="Google" id="ProtNLM"/>
    </source>
</evidence>
<dbReference type="OMA" id="FYLQMNR"/>
<dbReference type="InterPro" id="IPR002885">
    <property type="entry name" value="PPR_rpt"/>
</dbReference>
<dbReference type="OrthoDB" id="185373at2759"/>
<proteinExistence type="predicted"/>
<dbReference type="FunFam" id="1.25.40.10:FF:000277">
    <property type="entry name" value="Pentatricopeptide repeat-containing protein, mitochondrial"/>
    <property type="match status" value="1"/>
</dbReference>
<organism evidence="3 4">
    <name type="scientific">Tetracentron sinense</name>
    <name type="common">Spur-leaf</name>
    <dbReference type="NCBI Taxonomy" id="13715"/>
    <lineage>
        <taxon>Eukaryota</taxon>
        <taxon>Viridiplantae</taxon>
        <taxon>Streptophyta</taxon>
        <taxon>Embryophyta</taxon>
        <taxon>Tracheophyta</taxon>
        <taxon>Spermatophyta</taxon>
        <taxon>Magnoliopsida</taxon>
        <taxon>Trochodendrales</taxon>
        <taxon>Trochodendraceae</taxon>
        <taxon>Tetracentron</taxon>
    </lineage>
</organism>
<dbReference type="Pfam" id="PF01535">
    <property type="entry name" value="PPR"/>
    <property type="match status" value="6"/>
</dbReference>
<protein>
    <recommendedName>
        <fullName evidence="5">Chlororespiratory reduction 4</fullName>
    </recommendedName>
</protein>
<dbReference type="GO" id="GO:0005737">
    <property type="term" value="C:cytoplasm"/>
    <property type="evidence" value="ECO:0007669"/>
    <property type="project" value="UniProtKB-ARBA"/>
</dbReference>
<keyword evidence="4" id="KW-1185">Reference proteome</keyword>
<dbReference type="Proteomes" id="UP000655225">
    <property type="component" value="Unassembled WGS sequence"/>
</dbReference>
<dbReference type="GO" id="GO:0016556">
    <property type="term" value="P:mRNA modification"/>
    <property type="evidence" value="ECO:0007669"/>
    <property type="project" value="UniProtKB-ARBA"/>
</dbReference>
<dbReference type="NCBIfam" id="TIGR00756">
    <property type="entry name" value="PPR"/>
    <property type="match status" value="6"/>
</dbReference>
<dbReference type="InterPro" id="IPR046960">
    <property type="entry name" value="PPR_At4g14850-like_plant"/>
</dbReference>
<sequence length="621" mass="69505">MIATTAKNLYQFSKACKTIAQLKQVLAQIIQTGISNHPLSLSSILSFSATSPQSDLHFASLIFANIEKPNSFAYNSMIRGYTNARDPHRALFVYLQMNREQPVSDKFTFPFVLKACTLIRAVELGKSVHGKILQMGFSSDPFIVSSLVRMYSEFDDIVAARLLFDEIPDRDPILWNSMIGGYFKCGITDRAHALFENMIDKNVGSYNVMMGGYAKLGCLDLAFKLFNEMPDRDLISWNTMIGAQARFGSVETAKRIFDDAPEQNATTWSAIVSGFAQGGKFSDGLEMFKGMLSEGLKPNQATLVSVLSCCAHLGALEQGIWIHGYIEKHWIEVDDILGASVIDMYSKCGFLQGAISTFHKIVKKNVCSWTSMIYGFSIHGHSLQALSLFSEMVSFGIRPNGITFVAVLCACSHSGMVDRGREIFDQMLRVYKIRPAIEHYTSMVDLLSRANLLDEAQELIKAMPMDPDEFVWGALFGGFRIHGDRSWLENENIREELARSEPKDSGAYVLMSNIYASVDHWDDSTRLRKMMEAMGVKKNPGCSCIERLDYVKTKCRSILLAVERESAMYRQELGTCGTNGGTWTPLFNLKHYEDLIGSQLHQRSQLANGFSRRDLLGPNLS</sequence>
<keyword evidence="1" id="KW-0677">Repeat</keyword>
<dbReference type="GO" id="GO:0003723">
    <property type="term" value="F:RNA binding"/>
    <property type="evidence" value="ECO:0007669"/>
    <property type="project" value="InterPro"/>
</dbReference>
<dbReference type="PANTHER" id="PTHR47926:SF452">
    <property type="entry name" value="PENTATRICOPEPTIDE REPEAT-CONTAINING PROTEIN"/>
    <property type="match status" value="1"/>
</dbReference>
<feature type="repeat" description="PPR" evidence="2">
    <location>
        <begin position="202"/>
        <end position="236"/>
    </location>
</feature>
<evidence type="ECO:0000313" key="4">
    <source>
        <dbReference type="Proteomes" id="UP000655225"/>
    </source>
</evidence>
<comment type="caution">
    <text evidence="3">The sequence shown here is derived from an EMBL/GenBank/DDBJ whole genome shotgun (WGS) entry which is preliminary data.</text>
</comment>
<dbReference type="PANTHER" id="PTHR47926">
    <property type="entry name" value="PENTATRICOPEPTIDE REPEAT-CONTAINING PROTEIN"/>
    <property type="match status" value="1"/>
</dbReference>
<feature type="repeat" description="PPR" evidence="2">
    <location>
        <begin position="70"/>
        <end position="104"/>
    </location>
</feature>
<feature type="repeat" description="PPR" evidence="2">
    <location>
        <begin position="264"/>
        <end position="298"/>
    </location>
</feature>
<dbReference type="AlphaFoldDB" id="A0A834YGG6"/>
<evidence type="ECO:0000256" key="2">
    <source>
        <dbReference type="PROSITE-ProRule" id="PRU00708"/>
    </source>
</evidence>
<feature type="repeat" description="PPR" evidence="2">
    <location>
        <begin position="365"/>
        <end position="399"/>
    </location>
</feature>
<dbReference type="PROSITE" id="PS51375">
    <property type="entry name" value="PPR"/>
    <property type="match status" value="5"/>
</dbReference>
<dbReference type="EMBL" id="JABCRI010000020">
    <property type="protein sequence ID" value="KAF8388257.1"/>
    <property type="molecule type" value="Genomic_DNA"/>
</dbReference>
<reference evidence="3 4" key="1">
    <citation type="submission" date="2020-04" db="EMBL/GenBank/DDBJ databases">
        <title>Plant Genome Project.</title>
        <authorList>
            <person name="Zhang R.-G."/>
        </authorList>
    </citation>
    <scope>NUCLEOTIDE SEQUENCE [LARGE SCALE GENOMIC DNA]</scope>
    <source>
        <strain evidence="3">YNK0</strain>
        <tissue evidence="3">Leaf</tissue>
    </source>
</reference>
<dbReference type="FunFam" id="1.25.40.10:FF:000470">
    <property type="entry name" value="Pentatricopeptide repeat-containing protein At5g66520"/>
    <property type="match status" value="1"/>
</dbReference>
<feature type="repeat" description="PPR" evidence="2">
    <location>
        <begin position="171"/>
        <end position="201"/>
    </location>
</feature>
<dbReference type="InterPro" id="IPR046848">
    <property type="entry name" value="E_motif"/>
</dbReference>
<accession>A0A834YGG6</accession>
<dbReference type="Pfam" id="PF20431">
    <property type="entry name" value="E_motif"/>
    <property type="match status" value="1"/>
</dbReference>
<dbReference type="Gene3D" id="1.25.40.10">
    <property type="entry name" value="Tetratricopeptide repeat domain"/>
    <property type="match status" value="4"/>
</dbReference>
<dbReference type="Pfam" id="PF13041">
    <property type="entry name" value="PPR_2"/>
    <property type="match status" value="1"/>
</dbReference>